<organism evidence="2 3">
    <name type="scientific">Candidatus Enterococcus dunnyi</name>
    <dbReference type="NCBI Taxonomy" id="1834192"/>
    <lineage>
        <taxon>Bacteria</taxon>
        <taxon>Bacillati</taxon>
        <taxon>Bacillota</taxon>
        <taxon>Bacilli</taxon>
        <taxon>Lactobacillales</taxon>
        <taxon>Enterococcaceae</taxon>
        <taxon>Enterococcus</taxon>
    </lineage>
</organism>
<dbReference type="GO" id="GO:0007165">
    <property type="term" value="P:signal transduction"/>
    <property type="evidence" value="ECO:0007669"/>
    <property type="project" value="InterPro"/>
</dbReference>
<sequence length="271" mass="31483">MTRKVFISHSSLDRNYVDEFVRLLKRFGFRDKDIFYSSNITSGVEPGELILDRLKSELAESPIVLYFLSKNYYESAICLNEMGASWMVTDKHYPIALPGFSPNEIAGAVNRDRLTIMLNEKTGVKEIHSLLRKLSSDTNIVADEDVAIDIKGNIEPFQERIKKLIEENYYLNQDEDGFFEAVLEEKRILPNKWQEKSSCFKLSGLINPEVLGVEKLPKRDSHWLFFYNTWGSFKKGDKVKFQLNEQLPYEEKSFKDIGKCKNIYVSHLEKV</sequence>
<dbReference type="AlphaFoldDB" id="A0AAQ3Y397"/>
<dbReference type="Proteomes" id="UP000196151">
    <property type="component" value="Chromosome"/>
</dbReference>
<reference evidence="2" key="1">
    <citation type="submission" date="2017-05" db="EMBL/GenBank/DDBJ databases">
        <authorList>
            <consortium name="The Broad Institute Genomics Platform"/>
            <consortium name="The Broad Institute Genomic Center for Infectious Diseases"/>
            <person name="Earl A."/>
            <person name="Manson A."/>
            <person name="Schwartman J."/>
            <person name="Gilmore M."/>
            <person name="Abouelleil A."/>
            <person name="Cao P."/>
            <person name="Chapman S."/>
            <person name="Cusick C."/>
            <person name="Shea T."/>
            <person name="Young S."/>
            <person name="Neafsey D."/>
            <person name="Nusbaum C."/>
            <person name="Birren B."/>
        </authorList>
    </citation>
    <scope>NUCLEOTIDE SEQUENCE</scope>
    <source>
        <strain evidence="2">9D6_DIV0238</strain>
    </source>
</reference>
<reference evidence="2" key="2">
    <citation type="submission" date="2024-03" db="EMBL/GenBank/DDBJ databases">
        <title>The Genome Sequence of Enterococcus sp. DIV0238c.</title>
        <authorList>
            <consortium name="The Broad Institute Genomics Platform"/>
            <consortium name="The Broad Institute Microbial Omics Core"/>
            <consortium name="The Broad Institute Genomic Center for Infectious Diseases"/>
            <person name="Earl A."/>
            <person name="Manson A."/>
            <person name="Gilmore M."/>
            <person name="Schwartman J."/>
            <person name="Shea T."/>
            <person name="Abouelleil A."/>
            <person name="Cao P."/>
            <person name="Chapman S."/>
            <person name="Cusick C."/>
            <person name="Young S."/>
            <person name="Neafsey D."/>
            <person name="Nusbaum C."/>
            <person name="Birren B."/>
        </authorList>
    </citation>
    <scope>NUCLEOTIDE SEQUENCE</scope>
    <source>
        <strain evidence="2">9D6_DIV0238</strain>
    </source>
</reference>
<dbReference type="InterPro" id="IPR000157">
    <property type="entry name" value="TIR_dom"/>
</dbReference>
<evidence type="ECO:0000259" key="1">
    <source>
        <dbReference type="PROSITE" id="PS50104"/>
    </source>
</evidence>
<name>A0AAQ3Y397_9ENTE</name>
<gene>
    <name evidence="2" type="ORF">A5889_002865</name>
</gene>
<evidence type="ECO:0000313" key="3">
    <source>
        <dbReference type="Proteomes" id="UP000196151"/>
    </source>
</evidence>
<protein>
    <recommendedName>
        <fullName evidence="1">TIR domain-containing protein</fullName>
    </recommendedName>
</protein>
<accession>A0AAQ3Y397</accession>
<dbReference type="SUPFAM" id="SSF52200">
    <property type="entry name" value="Toll/Interleukin receptor TIR domain"/>
    <property type="match status" value="1"/>
</dbReference>
<dbReference type="PROSITE" id="PS50104">
    <property type="entry name" value="TIR"/>
    <property type="match status" value="1"/>
</dbReference>
<keyword evidence="3" id="KW-1185">Reference proteome</keyword>
<dbReference type="Pfam" id="PF13676">
    <property type="entry name" value="TIR_2"/>
    <property type="match status" value="1"/>
</dbReference>
<dbReference type="RefSeq" id="WP_242585574.1">
    <property type="nucleotide sequence ID" value="NZ_CP147246.1"/>
</dbReference>
<evidence type="ECO:0000313" key="2">
    <source>
        <dbReference type="EMBL" id="WYJ95317.1"/>
    </source>
</evidence>
<dbReference type="InterPro" id="IPR035897">
    <property type="entry name" value="Toll_tir_struct_dom_sf"/>
</dbReference>
<dbReference type="Gene3D" id="3.40.50.10140">
    <property type="entry name" value="Toll/interleukin-1 receptor homology (TIR) domain"/>
    <property type="match status" value="1"/>
</dbReference>
<dbReference type="EMBL" id="CP147246">
    <property type="protein sequence ID" value="WYJ95317.1"/>
    <property type="molecule type" value="Genomic_DNA"/>
</dbReference>
<proteinExistence type="predicted"/>
<feature type="domain" description="TIR" evidence="1">
    <location>
        <begin position="1"/>
        <end position="135"/>
    </location>
</feature>